<keyword evidence="8" id="KW-1185">Reference proteome</keyword>
<dbReference type="InterPro" id="IPR004839">
    <property type="entry name" value="Aminotransferase_I/II_large"/>
</dbReference>
<reference evidence="7 8" key="2">
    <citation type="journal article" date="2016" name="Int. J. Syst. Evol. Microbiol.">
        <title>Lutibacter profundi sp. nov., isolated from a deep-sea hydrothermal system on the Arctic Mid-Ocean Ridge and emended description of the genus Lutibacter.</title>
        <authorList>
            <person name="Le Moine Bauer S."/>
            <person name="Roalkvam I."/>
            <person name="Steen I.H."/>
            <person name="Dahle H."/>
        </authorList>
    </citation>
    <scope>NUCLEOTIDE SEQUENCE [LARGE SCALE GENOMIC DNA]</scope>
    <source>
        <strain evidence="7 8">LP1</strain>
    </source>
</reference>
<dbReference type="InterPro" id="IPR015424">
    <property type="entry name" value="PyrdxlP-dep_Trfase"/>
</dbReference>
<protein>
    <submittedName>
        <fullName evidence="7">Aminotransferase</fullName>
    </submittedName>
</protein>
<evidence type="ECO:0000256" key="2">
    <source>
        <dbReference type="ARBA" id="ARBA00007441"/>
    </source>
</evidence>
<sequence>MTLIKNKYTPINYDIVKAEIEISGIKNIGKSSIRELVRLVNNIEDNSNEKFIRMEMGVPGLASPTIGTNAEITALKNGVASKYPMIDGIAHLKDEISLFVKNFLNIDVDRKGCIPTVGSMQGGFASFLMINKLNKKKDTVLFIDPGFPVQKQQLEILEQKYETFDVYNFRGEALKEKLESYLKKGNISSIIYSNPNNPSWICFSEKELKIIADLAIKYNIIVIEDLAYLAMDFRKDYSKPGKPPYQPSVANYTNNWILLISSSKIFSYAGQRVGMMVISDQLFNKKYSQLEKKLGNPLFGYNLIYKVLYALSSGVTHSAQYGLAAMLNAVNIGSFNFVEQVKEYGRRAKVMKKIFIENGFTIVYDKDEDKPLADGFYFTFSYKNMNGDELLERLLYYGISAISLAITGSEHTEGLRACVSQTKPSQFKDLEFRLKQFHKHYPN</sequence>
<dbReference type="InterPro" id="IPR015421">
    <property type="entry name" value="PyrdxlP-dep_Trfase_major"/>
</dbReference>
<dbReference type="KEGG" id="lut:Lupro_12120"/>
<gene>
    <name evidence="7" type="ORF">Lupro_12120</name>
</gene>
<evidence type="ECO:0000313" key="7">
    <source>
        <dbReference type="EMBL" id="AMC11962.1"/>
    </source>
</evidence>
<dbReference type="OrthoDB" id="1112781at2"/>
<dbReference type="InterPro" id="IPR050596">
    <property type="entry name" value="AspAT/PAT-like"/>
</dbReference>
<dbReference type="Proteomes" id="UP000059672">
    <property type="component" value="Chromosome"/>
</dbReference>
<dbReference type="RefSeq" id="WP_068210758.1">
    <property type="nucleotide sequence ID" value="NZ_CP013355.1"/>
</dbReference>
<comment type="cofactor">
    <cofactor evidence="1">
        <name>pyridoxal 5'-phosphate</name>
        <dbReference type="ChEBI" id="CHEBI:597326"/>
    </cofactor>
</comment>
<accession>A0A109RP45</accession>
<keyword evidence="5" id="KW-0663">Pyridoxal phosphate</keyword>
<proteinExistence type="inferred from homology"/>
<evidence type="ECO:0000313" key="8">
    <source>
        <dbReference type="Proteomes" id="UP000059672"/>
    </source>
</evidence>
<dbReference type="Pfam" id="PF00155">
    <property type="entry name" value="Aminotran_1_2"/>
    <property type="match status" value="1"/>
</dbReference>
<evidence type="ECO:0000256" key="5">
    <source>
        <dbReference type="ARBA" id="ARBA00022898"/>
    </source>
</evidence>
<dbReference type="GO" id="GO:0006520">
    <property type="term" value="P:amino acid metabolic process"/>
    <property type="evidence" value="ECO:0007669"/>
    <property type="project" value="InterPro"/>
</dbReference>
<dbReference type="SUPFAM" id="SSF53383">
    <property type="entry name" value="PLP-dependent transferases"/>
    <property type="match status" value="1"/>
</dbReference>
<dbReference type="AlphaFoldDB" id="A0A109RP45"/>
<evidence type="ECO:0000256" key="1">
    <source>
        <dbReference type="ARBA" id="ARBA00001933"/>
    </source>
</evidence>
<dbReference type="GO" id="GO:0008483">
    <property type="term" value="F:transaminase activity"/>
    <property type="evidence" value="ECO:0007669"/>
    <property type="project" value="UniProtKB-KW"/>
</dbReference>
<dbReference type="PANTHER" id="PTHR46383:SF1">
    <property type="entry name" value="ASPARTATE AMINOTRANSFERASE"/>
    <property type="match status" value="1"/>
</dbReference>
<dbReference type="Gene3D" id="3.40.640.10">
    <property type="entry name" value="Type I PLP-dependent aspartate aminotransferase-like (Major domain)"/>
    <property type="match status" value="1"/>
</dbReference>
<organism evidence="7 8">
    <name type="scientific">Lutibacter profundi</name>
    <dbReference type="NCBI Taxonomy" id="1622118"/>
    <lineage>
        <taxon>Bacteria</taxon>
        <taxon>Pseudomonadati</taxon>
        <taxon>Bacteroidota</taxon>
        <taxon>Flavobacteriia</taxon>
        <taxon>Flavobacteriales</taxon>
        <taxon>Flavobacteriaceae</taxon>
        <taxon>Lutibacter</taxon>
    </lineage>
</organism>
<feature type="domain" description="Aminotransferase class I/classII large" evidence="6">
    <location>
        <begin position="69"/>
        <end position="363"/>
    </location>
</feature>
<dbReference type="PATRIC" id="fig|1622118.3.peg.2488"/>
<dbReference type="Gene3D" id="3.90.1150.100">
    <property type="match status" value="2"/>
</dbReference>
<evidence type="ECO:0000256" key="3">
    <source>
        <dbReference type="ARBA" id="ARBA00022576"/>
    </source>
</evidence>
<keyword evidence="3 7" id="KW-0032">Aminotransferase</keyword>
<name>A0A109RP45_9FLAO</name>
<reference evidence="8" key="1">
    <citation type="submission" date="2015-12" db="EMBL/GenBank/DDBJ databases">
        <title>Complete genome sequence of Lutibacter profundus strain LP1.</title>
        <authorList>
            <person name="Wissuwa J."/>
            <person name="Le Moine Bauer S."/>
            <person name="Stokke R."/>
            <person name="Dahle H."/>
            <person name="Steen I.H."/>
        </authorList>
    </citation>
    <scope>NUCLEOTIDE SEQUENCE [LARGE SCALE GENOMIC DNA]</scope>
    <source>
        <strain evidence="8">LP1</strain>
    </source>
</reference>
<dbReference type="STRING" id="1622118.Lupro_12120"/>
<evidence type="ECO:0000259" key="6">
    <source>
        <dbReference type="Pfam" id="PF00155"/>
    </source>
</evidence>
<evidence type="ECO:0000256" key="4">
    <source>
        <dbReference type="ARBA" id="ARBA00022679"/>
    </source>
</evidence>
<keyword evidence="4 7" id="KW-0808">Transferase</keyword>
<dbReference type="CDD" id="cd00609">
    <property type="entry name" value="AAT_like"/>
    <property type="match status" value="1"/>
</dbReference>
<dbReference type="EMBL" id="CP013355">
    <property type="protein sequence ID" value="AMC11962.1"/>
    <property type="molecule type" value="Genomic_DNA"/>
</dbReference>
<comment type="similarity">
    <text evidence="2">Belongs to the class-I pyridoxal-phosphate-dependent aminotransferase family.</text>
</comment>
<dbReference type="GO" id="GO:0030170">
    <property type="term" value="F:pyridoxal phosphate binding"/>
    <property type="evidence" value="ECO:0007669"/>
    <property type="project" value="InterPro"/>
</dbReference>
<dbReference type="PANTHER" id="PTHR46383">
    <property type="entry name" value="ASPARTATE AMINOTRANSFERASE"/>
    <property type="match status" value="1"/>
</dbReference>